<dbReference type="Proteomes" id="UP000241462">
    <property type="component" value="Unassembled WGS sequence"/>
</dbReference>
<gene>
    <name evidence="2" type="ORF">BD289DRAFT_448430</name>
</gene>
<sequence length="139" mass="14972">MPTTAPPSGIPASRLVISCSATPRRASSARMMASFCFATQYRRRANADTPTVSPPVCTACERPSAIDALAAKCWRSLRISSCCSCAVVRCAVLSVYAGKSSSNVSWRPMAGELVWFWCVCVCVCVLLMLMLMLMLCVCS</sequence>
<protein>
    <submittedName>
        <fullName evidence="2">Uncharacterized protein</fullName>
    </submittedName>
</protein>
<proteinExistence type="predicted"/>
<evidence type="ECO:0000313" key="2">
    <source>
        <dbReference type="EMBL" id="PSR74753.1"/>
    </source>
</evidence>
<evidence type="ECO:0000313" key="3">
    <source>
        <dbReference type="Proteomes" id="UP000241462"/>
    </source>
</evidence>
<keyword evidence="1" id="KW-1133">Transmembrane helix</keyword>
<organism evidence="2 3">
    <name type="scientific">Coniella lustricola</name>
    <dbReference type="NCBI Taxonomy" id="2025994"/>
    <lineage>
        <taxon>Eukaryota</taxon>
        <taxon>Fungi</taxon>
        <taxon>Dikarya</taxon>
        <taxon>Ascomycota</taxon>
        <taxon>Pezizomycotina</taxon>
        <taxon>Sordariomycetes</taxon>
        <taxon>Sordariomycetidae</taxon>
        <taxon>Diaporthales</taxon>
        <taxon>Schizoparmaceae</taxon>
        <taxon>Coniella</taxon>
    </lineage>
</organism>
<feature type="transmembrane region" description="Helical" evidence="1">
    <location>
        <begin position="114"/>
        <end position="138"/>
    </location>
</feature>
<dbReference type="EMBL" id="KZ678836">
    <property type="protein sequence ID" value="PSR74753.1"/>
    <property type="molecule type" value="Genomic_DNA"/>
</dbReference>
<accession>A0A2T2ZS70</accession>
<keyword evidence="1" id="KW-0812">Transmembrane</keyword>
<dbReference type="AlphaFoldDB" id="A0A2T2ZS70"/>
<name>A0A2T2ZS70_9PEZI</name>
<evidence type="ECO:0000256" key="1">
    <source>
        <dbReference type="SAM" id="Phobius"/>
    </source>
</evidence>
<keyword evidence="1" id="KW-0472">Membrane</keyword>
<reference evidence="2 3" key="1">
    <citation type="journal article" date="2018" name="Mycol. Prog.">
        <title>Coniella lustricola, a new species from submerged detritus.</title>
        <authorList>
            <person name="Raudabaugh D.B."/>
            <person name="Iturriaga T."/>
            <person name="Carver A."/>
            <person name="Mondo S."/>
            <person name="Pangilinan J."/>
            <person name="Lipzen A."/>
            <person name="He G."/>
            <person name="Amirebrahimi M."/>
            <person name="Grigoriev I.V."/>
            <person name="Miller A.N."/>
        </authorList>
    </citation>
    <scope>NUCLEOTIDE SEQUENCE [LARGE SCALE GENOMIC DNA]</scope>
    <source>
        <strain evidence="2 3">B22-T-1</strain>
    </source>
</reference>
<dbReference type="InParanoid" id="A0A2T2ZS70"/>
<keyword evidence="3" id="KW-1185">Reference proteome</keyword>